<evidence type="ECO:0000256" key="3">
    <source>
        <dbReference type="ARBA" id="ARBA00022502"/>
    </source>
</evidence>
<dbReference type="GO" id="GO:0016757">
    <property type="term" value="F:glycosyltransferase activity"/>
    <property type="evidence" value="ECO:0007669"/>
    <property type="project" value="UniProtKB-KW"/>
</dbReference>
<evidence type="ECO:0000256" key="6">
    <source>
        <dbReference type="ARBA" id="ARBA00022692"/>
    </source>
</evidence>
<dbReference type="Pfam" id="PF04188">
    <property type="entry name" value="Mannosyl_trans2"/>
    <property type="match status" value="1"/>
</dbReference>
<dbReference type="PANTHER" id="PTHR12468:SF2">
    <property type="entry name" value="GPI MANNOSYLTRANSFERASE 2"/>
    <property type="match status" value="1"/>
</dbReference>
<feature type="transmembrane region" description="Helical" evidence="10">
    <location>
        <begin position="181"/>
        <end position="212"/>
    </location>
</feature>
<comment type="pathway">
    <text evidence="2">Glycolipid biosynthesis; glycosylphosphatidylinositol-anchor biosynthesis.</text>
</comment>
<keyword evidence="9 10" id="KW-0472">Membrane</keyword>
<reference evidence="12" key="1">
    <citation type="submission" date="2023-07" db="EMBL/GenBank/DDBJ databases">
        <title>Conexibacter stalactiti sp. nov., isolated from stalactites in a lava cave and emended description of the genus Conexibacter.</title>
        <authorList>
            <person name="Lee S.D."/>
        </authorList>
    </citation>
    <scope>NUCLEOTIDE SEQUENCE [LARGE SCALE GENOMIC DNA]</scope>
    <source>
        <strain evidence="12">KCTC 39840</strain>
    </source>
</reference>
<evidence type="ECO:0000313" key="12">
    <source>
        <dbReference type="Proteomes" id="UP001284601"/>
    </source>
</evidence>
<proteinExistence type="predicted"/>
<keyword evidence="6 10" id="KW-0812">Transmembrane</keyword>
<keyword evidence="4 11" id="KW-0328">Glycosyltransferase</keyword>
<evidence type="ECO:0000256" key="10">
    <source>
        <dbReference type="SAM" id="Phobius"/>
    </source>
</evidence>
<dbReference type="EMBL" id="JAWSTH010000004">
    <property type="protein sequence ID" value="MDW5593308.1"/>
    <property type="molecule type" value="Genomic_DNA"/>
</dbReference>
<comment type="caution">
    <text evidence="11">The sequence shown here is derived from an EMBL/GenBank/DDBJ whole genome shotgun (WGS) entry which is preliminary data.</text>
</comment>
<evidence type="ECO:0000256" key="4">
    <source>
        <dbReference type="ARBA" id="ARBA00022676"/>
    </source>
</evidence>
<dbReference type="RefSeq" id="WP_318595568.1">
    <property type="nucleotide sequence ID" value="NZ_JAWSTH010000004.1"/>
</dbReference>
<dbReference type="InterPro" id="IPR007315">
    <property type="entry name" value="PIG-V/Gpi18"/>
</dbReference>
<name>A0ABU4HJ10_9ACTN</name>
<keyword evidence="7" id="KW-0256">Endoplasmic reticulum</keyword>
<feature type="transmembrane region" description="Helical" evidence="10">
    <location>
        <begin position="12"/>
        <end position="34"/>
    </location>
</feature>
<evidence type="ECO:0000256" key="8">
    <source>
        <dbReference type="ARBA" id="ARBA00022989"/>
    </source>
</evidence>
<evidence type="ECO:0000313" key="11">
    <source>
        <dbReference type="EMBL" id="MDW5593308.1"/>
    </source>
</evidence>
<keyword evidence="12" id="KW-1185">Reference proteome</keyword>
<evidence type="ECO:0000256" key="7">
    <source>
        <dbReference type="ARBA" id="ARBA00022824"/>
    </source>
</evidence>
<evidence type="ECO:0000256" key="1">
    <source>
        <dbReference type="ARBA" id="ARBA00004477"/>
    </source>
</evidence>
<feature type="transmembrane region" description="Helical" evidence="10">
    <location>
        <begin position="398"/>
        <end position="417"/>
    </location>
</feature>
<keyword evidence="8 10" id="KW-1133">Transmembrane helix</keyword>
<feature type="transmembrane region" description="Helical" evidence="10">
    <location>
        <begin position="320"/>
        <end position="337"/>
    </location>
</feature>
<dbReference type="Proteomes" id="UP001284601">
    <property type="component" value="Unassembled WGS sequence"/>
</dbReference>
<keyword evidence="5" id="KW-0808">Transferase</keyword>
<evidence type="ECO:0000256" key="5">
    <source>
        <dbReference type="ARBA" id="ARBA00022679"/>
    </source>
</evidence>
<evidence type="ECO:0000256" key="9">
    <source>
        <dbReference type="ARBA" id="ARBA00023136"/>
    </source>
</evidence>
<feature type="transmembrane region" description="Helical" evidence="10">
    <location>
        <begin position="100"/>
        <end position="127"/>
    </location>
</feature>
<keyword evidence="3" id="KW-0337">GPI-anchor biosynthesis</keyword>
<comment type="subcellular location">
    <subcellularLocation>
        <location evidence="1">Endoplasmic reticulum membrane</location>
        <topology evidence="1">Multi-pass membrane protein</topology>
    </subcellularLocation>
</comment>
<feature type="transmembrane region" description="Helical" evidence="10">
    <location>
        <begin position="344"/>
        <end position="360"/>
    </location>
</feature>
<evidence type="ECO:0000256" key="2">
    <source>
        <dbReference type="ARBA" id="ARBA00004687"/>
    </source>
</evidence>
<feature type="transmembrane region" description="Helical" evidence="10">
    <location>
        <begin position="233"/>
        <end position="258"/>
    </location>
</feature>
<feature type="transmembrane region" description="Helical" evidence="10">
    <location>
        <begin position="148"/>
        <end position="175"/>
    </location>
</feature>
<sequence length="419" mass="45129">MDRERTGSIGEAWRVFWTSRAVVWGAGLLGLLWLGQAPGAEQFDPGGLTRPFSPFADLLIGPAARWDTVWYLSIAQDGYGDTADGGKAAFYPLYPLLTKVLGWVVGAPLVAGLLISLACFFGALVLLHKLATLDLGERDARSTLLLTAFFPSAFFFSAVYAESLFLLLSVGAVLAARQGRWAWVGVAGALAALTRNSGAVLLLPLLLIYLYGPREDRPPLPGPRAWWRPRYPLAPSIAWLALIPAALAGFLVYCGVVLDDLFAPFSAQGLWGRHLVPLGGIWDGARAAWLGLRQLVHGTATPVYFSESGGDPFATAGQNLMLFAFLVFALIALVGVLRRLPFAYGAYTLVALALTLSYPVDAQPLMSLPRFLLVLFPLQMWLARWLGARGDGAVERGVAVSAVLLGLLTAQFARWGFVA</sequence>
<accession>A0ABU4HJ10</accession>
<gene>
    <name evidence="11" type="ORF">R7226_03100</name>
</gene>
<protein>
    <submittedName>
        <fullName evidence="11">Mannosyltransferase family protein</fullName>
    </submittedName>
</protein>
<organism evidence="11 12">
    <name type="scientific">Conexibacter stalactiti</name>
    <dbReference type="NCBI Taxonomy" id="1940611"/>
    <lineage>
        <taxon>Bacteria</taxon>
        <taxon>Bacillati</taxon>
        <taxon>Actinomycetota</taxon>
        <taxon>Thermoleophilia</taxon>
        <taxon>Solirubrobacterales</taxon>
        <taxon>Conexibacteraceae</taxon>
        <taxon>Conexibacter</taxon>
    </lineage>
</organism>
<dbReference type="PANTHER" id="PTHR12468">
    <property type="entry name" value="GPI MANNOSYLTRANSFERASE 2"/>
    <property type="match status" value="1"/>
</dbReference>